<dbReference type="PANTHER" id="PTHR47829">
    <property type="entry name" value="HYDROLASE, PUTATIVE (AFU_ORTHOLOGUE AFUA_1G12880)-RELATED"/>
    <property type="match status" value="1"/>
</dbReference>
<comment type="caution">
    <text evidence="2">The sequence shown here is derived from an EMBL/GenBank/DDBJ whole genome shotgun (WGS) entry which is preliminary data.</text>
</comment>
<keyword evidence="3" id="KW-1185">Reference proteome</keyword>
<accession>A0A3N0CHA2</accession>
<protein>
    <submittedName>
        <fullName evidence="2">Phosphotransferase family protein</fullName>
    </submittedName>
</protein>
<dbReference type="OrthoDB" id="3806873at2"/>
<dbReference type="CDD" id="cd05154">
    <property type="entry name" value="ACAD10_11_N-like"/>
    <property type="match status" value="1"/>
</dbReference>
<sequence length="343" mass="36610">MSGLSRDDLDAVATFLRGQGVDVAGPLEGSQIAGGRSNLTFRLDDGTSRWVLRMPPRAGRTPSAHDVGREFRVTRALSRAGVPVAPAVALCQDESLLGGPFAVSGFVEGRTVQSRTDLDELDDETATVVISRLLQALAALHRVDHVAHGLEGFGRPDAYAERQLRRWSGQWELVGQYDANISAAAKNLVAGLAVSIPEQRSAGIVHGDYRIDNTLLRFDGSPSVAAIVDWELSTIGDPVADVAMMCAYRLPAFDLIVGSPSAWTSSRLPSLESLASDYEAAGGVELSNWEFHLALAYYKIAVIAAGIDHRFRAGAVGGRGFAEAGQAVPEFLAAGLKTMEVRR</sequence>
<feature type="domain" description="Aminoglycoside phosphotransferase" evidence="1">
    <location>
        <begin position="30"/>
        <end position="250"/>
    </location>
</feature>
<dbReference type="InterPro" id="IPR041726">
    <property type="entry name" value="ACAD10_11_N"/>
</dbReference>
<dbReference type="Gene3D" id="3.90.1200.10">
    <property type="match status" value="1"/>
</dbReference>
<keyword evidence="2" id="KW-0808">Transferase</keyword>
<dbReference type="InterPro" id="IPR002575">
    <property type="entry name" value="Aminoglycoside_PTrfase"/>
</dbReference>
<evidence type="ECO:0000313" key="3">
    <source>
        <dbReference type="Proteomes" id="UP000267128"/>
    </source>
</evidence>
<dbReference type="Pfam" id="PF01636">
    <property type="entry name" value="APH"/>
    <property type="match status" value="1"/>
</dbReference>
<dbReference type="RefSeq" id="WP_123228118.1">
    <property type="nucleotide sequence ID" value="NZ_RJSE01000007.1"/>
</dbReference>
<gene>
    <name evidence="2" type="ORF">EFK50_13860</name>
</gene>
<organism evidence="2 3">
    <name type="scientific">Nocardioides marmoriginsengisoli</name>
    <dbReference type="NCBI Taxonomy" id="661483"/>
    <lineage>
        <taxon>Bacteria</taxon>
        <taxon>Bacillati</taxon>
        <taxon>Actinomycetota</taxon>
        <taxon>Actinomycetes</taxon>
        <taxon>Propionibacteriales</taxon>
        <taxon>Nocardioidaceae</taxon>
        <taxon>Nocardioides</taxon>
    </lineage>
</organism>
<proteinExistence type="predicted"/>
<reference evidence="2 3" key="1">
    <citation type="submission" date="2018-11" db="EMBL/GenBank/DDBJ databases">
        <authorList>
            <person name="Li F."/>
        </authorList>
    </citation>
    <scope>NUCLEOTIDE SEQUENCE [LARGE SCALE GENOMIC DNA]</scope>
    <source>
        <strain evidence="2 3">Gsoil 097</strain>
    </source>
</reference>
<evidence type="ECO:0000313" key="2">
    <source>
        <dbReference type="EMBL" id="RNL62824.1"/>
    </source>
</evidence>
<dbReference type="Proteomes" id="UP000267128">
    <property type="component" value="Unassembled WGS sequence"/>
</dbReference>
<dbReference type="SUPFAM" id="SSF56112">
    <property type="entry name" value="Protein kinase-like (PK-like)"/>
    <property type="match status" value="1"/>
</dbReference>
<dbReference type="PANTHER" id="PTHR47829:SF1">
    <property type="entry name" value="HAD FAMILY PHOSPHATASE"/>
    <property type="match status" value="1"/>
</dbReference>
<dbReference type="InterPro" id="IPR052898">
    <property type="entry name" value="ACAD10-like"/>
</dbReference>
<dbReference type="EMBL" id="RJSE01000007">
    <property type="protein sequence ID" value="RNL62824.1"/>
    <property type="molecule type" value="Genomic_DNA"/>
</dbReference>
<dbReference type="GO" id="GO:0016740">
    <property type="term" value="F:transferase activity"/>
    <property type="evidence" value="ECO:0007669"/>
    <property type="project" value="UniProtKB-KW"/>
</dbReference>
<evidence type="ECO:0000259" key="1">
    <source>
        <dbReference type="Pfam" id="PF01636"/>
    </source>
</evidence>
<dbReference type="Gene3D" id="3.30.200.20">
    <property type="entry name" value="Phosphorylase Kinase, domain 1"/>
    <property type="match status" value="1"/>
</dbReference>
<dbReference type="InterPro" id="IPR011009">
    <property type="entry name" value="Kinase-like_dom_sf"/>
</dbReference>
<name>A0A3N0CHA2_9ACTN</name>
<dbReference type="AlphaFoldDB" id="A0A3N0CHA2"/>